<dbReference type="Pfam" id="PF04542">
    <property type="entry name" value="Sigma70_r2"/>
    <property type="match status" value="1"/>
</dbReference>
<evidence type="ECO:0000259" key="6">
    <source>
        <dbReference type="Pfam" id="PF04542"/>
    </source>
</evidence>
<evidence type="ECO:0000259" key="7">
    <source>
        <dbReference type="Pfam" id="PF08281"/>
    </source>
</evidence>
<evidence type="ECO:0000313" key="9">
    <source>
        <dbReference type="Proteomes" id="UP001589774"/>
    </source>
</evidence>
<name>A0ABV6HMB0_9SPHI</name>
<evidence type="ECO:0000256" key="2">
    <source>
        <dbReference type="ARBA" id="ARBA00023015"/>
    </source>
</evidence>
<dbReference type="Pfam" id="PF08281">
    <property type="entry name" value="Sigma70_r4_2"/>
    <property type="match status" value="1"/>
</dbReference>
<dbReference type="SUPFAM" id="SSF88659">
    <property type="entry name" value="Sigma3 and sigma4 domains of RNA polymerase sigma factors"/>
    <property type="match status" value="1"/>
</dbReference>
<accession>A0ABV6HMB0</accession>
<keyword evidence="4" id="KW-0238">DNA-binding</keyword>
<dbReference type="InterPro" id="IPR039425">
    <property type="entry name" value="RNA_pol_sigma-70-like"/>
</dbReference>
<dbReference type="InterPro" id="IPR013324">
    <property type="entry name" value="RNA_pol_sigma_r3/r4-like"/>
</dbReference>
<dbReference type="SUPFAM" id="SSF88946">
    <property type="entry name" value="Sigma2 domain of RNA polymerase sigma factors"/>
    <property type="match status" value="1"/>
</dbReference>
<keyword evidence="5" id="KW-0804">Transcription</keyword>
<gene>
    <name evidence="8" type="ORF">ACFFI0_15485</name>
</gene>
<dbReference type="RefSeq" id="WP_013667286.1">
    <property type="nucleotide sequence ID" value="NZ_JBHLWO010000002.1"/>
</dbReference>
<keyword evidence="3" id="KW-0731">Sigma factor</keyword>
<organism evidence="8 9">
    <name type="scientific">Olivibacter oleidegradans</name>
    <dbReference type="NCBI Taxonomy" id="760123"/>
    <lineage>
        <taxon>Bacteria</taxon>
        <taxon>Pseudomonadati</taxon>
        <taxon>Bacteroidota</taxon>
        <taxon>Sphingobacteriia</taxon>
        <taxon>Sphingobacteriales</taxon>
        <taxon>Sphingobacteriaceae</taxon>
        <taxon>Olivibacter</taxon>
    </lineage>
</organism>
<protein>
    <submittedName>
        <fullName evidence="8">RNA polymerase sigma factor</fullName>
    </submittedName>
</protein>
<evidence type="ECO:0000256" key="1">
    <source>
        <dbReference type="ARBA" id="ARBA00010641"/>
    </source>
</evidence>
<feature type="domain" description="RNA polymerase sigma factor 70 region 4 type 2" evidence="7">
    <location>
        <begin position="132"/>
        <end position="167"/>
    </location>
</feature>
<dbReference type="InterPro" id="IPR036388">
    <property type="entry name" value="WH-like_DNA-bd_sf"/>
</dbReference>
<dbReference type="Gene3D" id="1.10.1740.10">
    <property type="match status" value="1"/>
</dbReference>
<dbReference type="InterPro" id="IPR013325">
    <property type="entry name" value="RNA_pol_sigma_r2"/>
</dbReference>
<reference evidence="8 9" key="1">
    <citation type="submission" date="2024-09" db="EMBL/GenBank/DDBJ databases">
        <authorList>
            <person name="Sun Q."/>
            <person name="Mori K."/>
        </authorList>
    </citation>
    <scope>NUCLEOTIDE SEQUENCE [LARGE SCALE GENOMIC DNA]</scope>
    <source>
        <strain evidence="8 9">CCM 7765</strain>
    </source>
</reference>
<proteinExistence type="inferred from homology"/>
<dbReference type="Proteomes" id="UP001589774">
    <property type="component" value="Unassembled WGS sequence"/>
</dbReference>
<dbReference type="NCBIfam" id="TIGR02937">
    <property type="entry name" value="sigma70-ECF"/>
    <property type="match status" value="1"/>
</dbReference>
<dbReference type="InterPro" id="IPR014284">
    <property type="entry name" value="RNA_pol_sigma-70_dom"/>
</dbReference>
<dbReference type="InterPro" id="IPR007627">
    <property type="entry name" value="RNA_pol_sigma70_r2"/>
</dbReference>
<dbReference type="Gene3D" id="1.10.10.10">
    <property type="entry name" value="Winged helix-like DNA-binding domain superfamily/Winged helix DNA-binding domain"/>
    <property type="match status" value="1"/>
</dbReference>
<evidence type="ECO:0000256" key="4">
    <source>
        <dbReference type="ARBA" id="ARBA00023125"/>
    </source>
</evidence>
<keyword evidence="2" id="KW-0805">Transcription regulation</keyword>
<dbReference type="InterPro" id="IPR013249">
    <property type="entry name" value="RNA_pol_sigma70_r4_t2"/>
</dbReference>
<comment type="caution">
    <text evidence="8">The sequence shown here is derived from an EMBL/GenBank/DDBJ whole genome shotgun (WGS) entry which is preliminary data.</text>
</comment>
<evidence type="ECO:0000256" key="3">
    <source>
        <dbReference type="ARBA" id="ARBA00023082"/>
    </source>
</evidence>
<sequence>MDQLSIAKGMSEDKQSKILTTITSYGKGLLSFIRKRVKSDADAEDILQDVWFQLTAVINSEPVEQVGGWLYRVARNRIIDKYRKKTETSYDDTMEDDNEQSVSFSELLLGVNDSPEKTYQDRLMWKTLFSSLEELPAAQRDVFVWHELDHIPFAEIAERTGESVNTLISRKRYAVLHLRKRLLVFYKELDK</sequence>
<keyword evidence="9" id="KW-1185">Reference proteome</keyword>
<dbReference type="PANTHER" id="PTHR43133:SF8">
    <property type="entry name" value="RNA POLYMERASE SIGMA FACTOR HI_1459-RELATED"/>
    <property type="match status" value="1"/>
</dbReference>
<comment type="similarity">
    <text evidence="1">Belongs to the sigma-70 factor family. ECF subfamily.</text>
</comment>
<dbReference type="PANTHER" id="PTHR43133">
    <property type="entry name" value="RNA POLYMERASE ECF-TYPE SIGMA FACTO"/>
    <property type="match status" value="1"/>
</dbReference>
<evidence type="ECO:0000256" key="5">
    <source>
        <dbReference type="ARBA" id="ARBA00023163"/>
    </source>
</evidence>
<evidence type="ECO:0000313" key="8">
    <source>
        <dbReference type="EMBL" id="MFC0319724.1"/>
    </source>
</evidence>
<dbReference type="EMBL" id="JBHLWO010000002">
    <property type="protein sequence ID" value="MFC0319724.1"/>
    <property type="molecule type" value="Genomic_DNA"/>
</dbReference>
<feature type="domain" description="RNA polymerase sigma-70 region 2" evidence="6">
    <location>
        <begin position="22"/>
        <end position="86"/>
    </location>
</feature>